<feature type="region of interest" description="Disordered" evidence="1">
    <location>
        <begin position="112"/>
        <end position="133"/>
    </location>
</feature>
<protein>
    <recommendedName>
        <fullName evidence="2">HAT C-terminal dimerisation domain-containing protein</fullName>
    </recommendedName>
</protein>
<feature type="region of interest" description="Disordered" evidence="1">
    <location>
        <begin position="758"/>
        <end position="792"/>
    </location>
</feature>
<sequence length="792" mass="90219">MSQHRNCVQLHTFNNWDVNSAIGSNTKTDSQGRQLVINIWCKICARHHEKISRSQHLRGKTLTEFEKYVVGTTFISKHTVFRHLNSKTHKAAIYFEKLLGTGNDEAVDIADHASKSSSTSSTNSNNTTASAQGTQPVIDSKFKQLSHDAYTKLINTAYKVATDGLPLKSFKSFIEIQKKHGVQLIDGVQDSNKAREFINEIATSMRKKLCDVINETKFFTVLSDGSQARKTGHEKELIMIKTVRDGVAENFVVGLKNVGDYGDATSENLKTLLDDTFLGKTSLDLDKNQYKHKLIAATADGAAVNTGCYNGLLTRLKNDDREWLVNIHCVCHRVELAIKDILKKEKEFVAIEDFLVTIYYLFKRSGKFKNHFEKTAEALCAQIYKFPKVTGTRFVNHHLRSLNVLLHNWIVLLLAIENSILNKQYATINSKLLGIRKKLTNFHFLKVCIIYQLILEKVSELSLYLQTSSLNVLEAQDRINKLVGELNNLELPDNLPVGDFQTELVNNCFYLKKKCLKMGFNKNHVKEYVELAYTGGMTNVLFNNDENINAKMKPIIINLAICISNRFKSFQADVFKHFSWLNPAYWSEDSVESEMDSILYLANHFKIPLEFNEFVFEVEKLKKEWTSLKWTVEHFYKNIKQTENLWKKLIVYKSEQFKNICMLAELVMSIGVTNSIVESAFSHLTSLLTDTRLSLKHDTMENLLILKCNQFVWSPSDIQGILDSAAKSYLSRKRKYKLSTTTQSDVAKKRKVVAICDDPPINLTSDQSSAEDSSSSSDNEEMSDSNHIYSDN</sequence>
<dbReference type="Proteomes" id="UP001347796">
    <property type="component" value="Unassembled WGS sequence"/>
</dbReference>
<dbReference type="InterPro" id="IPR012337">
    <property type="entry name" value="RNaseH-like_sf"/>
</dbReference>
<dbReference type="EMBL" id="JAZGQO010000002">
    <property type="protein sequence ID" value="KAK6192681.1"/>
    <property type="molecule type" value="Genomic_DNA"/>
</dbReference>
<dbReference type="SUPFAM" id="SSF53098">
    <property type="entry name" value="Ribonuclease H-like"/>
    <property type="match status" value="1"/>
</dbReference>
<feature type="compositionally biased region" description="Low complexity" evidence="1">
    <location>
        <begin position="765"/>
        <end position="777"/>
    </location>
</feature>
<comment type="caution">
    <text evidence="3">The sequence shown here is derived from an EMBL/GenBank/DDBJ whole genome shotgun (WGS) entry which is preliminary data.</text>
</comment>
<feature type="domain" description="HAT C-terminal dimerisation" evidence="2">
    <location>
        <begin position="643"/>
        <end position="707"/>
    </location>
</feature>
<dbReference type="GO" id="GO:0046983">
    <property type="term" value="F:protein dimerization activity"/>
    <property type="evidence" value="ECO:0007669"/>
    <property type="project" value="InterPro"/>
</dbReference>
<dbReference type="Pfam" id="PF05699">
    <property type="entry name" value="Dimer_Tnp_hAT"/>
    <property type="match status" value="1"/>
</dbReference>
<keyword evidence="4" id="KW-1185">Reference proteome</keyword>
<evidence type="ECO:0000259" key="2">
    <source>
        <dbReference type="Pfam" id="PF05699"/>
    </source>
</evidence>
<dbReference type="InterPro" id="IPR008906">
    <property type="entry name" value="HATC_C_dom"/>
</dbReference>
<dbReference type="PANTHER" id="PTHR46880">
    <property type="entry name" value="RAS-ASSOCIATING DOMAIN-CONTAINING PROTEIN"/>
    <property type="match status" value="1"/>
</dbReference>
<dbReference type="PANTHER" id="PTHR46880:SF9">
    <property type="entry name" value="ZINC FINGER PROTEIN 862"/>
    <property type="match status" value="1"/>
</dbReference>
<organism evidence="3 4">
    <name type="scientific">Patella caerulea</name>
    <name type="common">Rayed Mediterranean limpet</name>
    <dbReference type="NCBI Taxonomy" id="87958"/>
    <lineage>
        <taxon>Eukaryota</taxon>
        <taxon>Metazoa</taxon>
        <taxon>Spiralia</taxon>
        <taxon>Lophotrochozoa</taxon>
        <taxon>Mollusca</taxon>
        <taxon>Gastropoda</taxon>
        <taxon>Patellogastropoda</taxon>
        <taxon>Patelloidea</taxon>
        <taxon>Patellidae</taxon>
        <taxon>Patella</taxon>
    </lineage>
</organism>
<reference evidence="3 4" key="1">
    <citation type="submission" date="2024-01" db="EMBL/GenBank/DDBJ databases">
        <title>The genome of the rayed Mediterranean limpet Patella caerulea (Linnaeus, 1758).</title>
        <authorList>
            <person name="Anh-Thu Weber A."/>
            <person name="Halstead-Nussloch G."/>
        </authorList>
    </citation>
    <scope>NUCLEOTIDE SEQUENCE [LARGE SCALE GENOMIC DNA]</scope>
    <source>
        <strain evidence="3">AATW-2023a</strain>
        <tissue evidence="3">Whole specimen</tissue>
    </source>
</reference>
<accession>A0AAN8QGA1</accession>
<name>A0AAN8QGA1_PATCE</name>
<feature type="compositionally biased region" description="Low complexity" evidence="1">
    <location>
        <begin position="115"/>
        <end position="131"/>
    </location>
</feature>
<gene>
    <name evidence="3" type="ORF">SNE40_004112</name>
</gene>
<evidence type="ECO:0000313" key="4">
    <source>
        <dbReference type="Proteomes" id="UP001347796"/>
    </source>
</evidence>
<evidence type="ECO:0000313" key="3">
    <source>
        <dbReference type="EMBL" id="KAK6192681.1"/>
    </source>
</evidence>
<proteinExistence type="predicted"/>
<dbReference type="AlphaFoldDB" id="A0AAN8QGA1"/>
<evidence type="ECO:0000256" key="1">
    <source>
        <dbReference type="SAM" id="MobiDB-lite"/>
    </source>
</evidence>